<evidence type="ECO:0000313" key="1">
    <source>
        <dbReference type="EMBL" id="GBP61338.1"/>
    </source>
</evidence>
<proteinExistence type="predicted"/>
<evidence type="ECO:0000313" key="2">
    <source>
        <dbReference type="Proteomes" id="UP000299102"/>
    </source>
</evidence>
<protein>
    <submittedName>
        <fullName evidence="1">Uncharacterized protein</fullName>
    </submittedName>
</protein>
<sequence length="120" mass="13864">MISKNQEVARLRDKVPDRRWAAEIKMPQNLTISVCLRKASFSCMWEEVDFPWPSFGNGQSWTTEFLPHHDNEWLPLVVDGRSVELFDDPYPARAMVTQGRTCADSEMIVNTYPAHSVDYT</sequence>
<dbReference type="AlphaFoldDB" id="A0A4C1XD32"/>
<accession>A0A4C1XD32</accession>
<name>A0A4C1XD32_EUMVA</name>
<comment type="caution">
    <text evidence="1">The sequence shown here is derived from an EMBL/GenBank/DDBJ whole genome shotgun (WGS) entry which is preliminary data.</text>
</comment>
<dbReference type="Proteomes" id="UP000299102">
    <property type="component" value="Unassembled WGS sequence"/>
</dbReference>
<keyword evidence="2" id="KW-1185">Reference proteome</keyword>
<reference evidence="1 2" key="1">
    <citation type="journal article" date="2019" name="Commun. Biol.">
        <title>The bagworm genome reveals a unique fibroin gene that provides high tensile strength.</title>
        <authorList>
            <person name="Kono N."/>
            <person name="Nakamura H."/>
            <person name="Ohtoshi R."/>
            <person name="Tomita M."/>
            <person name="Numata K."/>
            <person name="Arakawa K."/>
        </authorList>
    </citation>
    <scope>NUCLEOTIDE SEQUENCE [LARGE SCALE GENOMIC DNA]</scope>
</reference>
<organism evidence="1 2">
    <name type="scientific">Eumeta variegata</name>
    <name type="common">Bagworm moth</name>
    <name type="synonym">Eumeta japonica</name>
    <dbReference type="NCBI Taxonomy" id="151549"/>
    <lineage>
        <taxon>Eukaryota</taxon>
        <taxon>Metazoa</taxon>
        <taxon>Ecdysozoa</taxon>
        <taxon>Arthropoda</taxon>
        <taxon>Hexapoda</taxon>
        <taxon>Insecta</taxon>
        <taxon>Pterygota</taxon>
        <taxon>Neoptera</taxon>
        <taxon>Endopterygota</taxon>
        <taxon>Lepidoptera</taxon>
        <taxon>Glossata</taxon>
        <taxon>Ditrysia</taxon>
        <taxon>Tineoidea</taxon>
        <taxon>Psychidae</taxon>
        <taxon>Oiketicinae</taxon>
        <taxon>Eumeta</taxon>
    </lineage>
</organism>
<gene>
    <name evidence="1" type="ORF">EVAR_50820_1</name>
</gene>
<dbReference type="EMBL" id="BGZK01000812">
    <property type="protein sequence ID" value="GBP61338.1"/>
    <property type="molecule type" value="Genomic_DNA"/>
</dbReference>